<feature type="domain" description="RSE1/DDB1/CPSF1 first beta-propeller" evidence="1">
    <location>
        <begin position="56"/>
        <end position="443"/>
    </location>
</feature>
<evidence type="ECO:0000313" key="4">
    <source>
        <dbReference type="Proteomes" id="UP001201980"/>
    </source>
</evidence>
<comment type="caution">
    <text evidence="3">The sequence shown here is derived from an EMBL/GenBank/DDBJ whole genome shotgun (WGS) entry which is preliminary data.</text>
</comment>
<feature type="domain" description="RSE1/DDB1/CPSF1 second beta-propeller" evidence="2">
    <location>
        <begin position="530"/>
        <end position="775"/>
    </location>
</feature>
<dbReference type="Proteomes" id="UP001201980">
    <property type="component" value="Unassembled WGS sequence"/>
</dbReference>
<dbReference type="InterPro" id="IPR015943">
    <property type="entry name" value="WD40/YVTN_repeat-like_dom_sf"/>
</dbReference>
<reference evidence="3" key="1">
    <citation type="submission" date="2022-07" db="EMBL/GenBank/DDBJ databases">
        <title>Draft genome sequence of Zalerion maritima ATCC 34329, a (micro)plastics degrading marine fungus.</title>
        <authorList>
            <person name="Paco A."/>
            <person name="Goncalves M.F.M."/>
            <person name="Rocha-Santos T.A.P."/>
            <person name="Alves A."/>
        </authorList>
    </citation>
    <scope>NUCLEOTIDE SEQUENCE</scope>
    <source>
        <strain evidence="3">ATCC 34329</strain>
    </source>
</reference>
<dbReference type="InterPro" id="IPR018846">
    <property type="entry name" value="Beta-prop_RSE1/DDB1/CPSF1_1st"/>
</dbReference>
<dbReference type="PANTHER" id="PTHR10644">
    <property type="entry name" value="DNA REPAIR/RNA PROCESSING CPSF FAMILY"/>
    <property type="match status" value="1"/>
</dbReference>
<evidence type="ECO:0000259" key="1">
    <source>
        <dbReference type="Pfam" id="PF10433"/>
    </source>
</evidence>
<name>A0AAD5WUN6_9PEZI</name>
<evidence type="ECO:0000259" key="2">
    <source>
        <dbReference type="Pfam" id="PF23726"/>
    </source>
</evidence>
<dbReference type="EMBL" id="JAKWBI020000108">
    <property type="protein sequence ID" value="KAJ2902583.1"/>
    <property type="molecule type" value="Genomic_DNA"/>
</dbReference>
<dbReference type="SUPFAM" id="SSF101898">
    <property type="entry name" value="NHL repeat"/>
    <property type="match status" value="1"/>
</dbReference>
<dbReference type="Gene3D" id="2.130.10.10">
    <property type="entry name" value="YVTN repeat-like/Quinoprotein amine dehydrogenase"/>
    <property type="match status" value="2"/>
</dbReference>
<keyword evidence="4" id="KW-1185">Reference proteome</keyword>
<evidence type="ECO:0000313" key="3">
    <source>
        <dbReference type="EMBL" id="KAJ2902583.1"/>
    </source>
</evidence>
<protein>
    <submittedName>
        <fullName evidence="3">Fun12-general translation factor eif2 like-protein</fullName>
    </submittedName>
</protein>
<gene>
    <name evidence="3" type="ORF">MKZ38_000344</name>
</gene>
<dbReference type="Pfam" id="PF10433">
    <property type="entry name" value="Beta-prop_RSE1_1st"/>
    <property type="match status" value="1"/>
</dbReference>
<accession>A0AAD5WUN6</accession>
<organism evidence="3 4">
    <name type="scientific">Zalerion maritima</name>
    <dbReference type="NCBI Taxonomy" id="339359"/>
    <lineage>
        <taxon>Eukaryota</taxon>
        <taxon>Fungi</taxon>
        <taxon>Dikarya</taxon>
        <taxon>Ascomycota</taxon>
        <taxon>Pezizomycotina</taxon>
        <taxon>Sordariomycetes</taxon>
        <taxon>Lulworthiomycetidae</taxon>
        <taxon>Lulworthiales</taxon>
        <taxon>Lulworthiaceae</taxon>
        <taxon>Zalerion</taxon>
    </lineage>
</organism>
<proteinExistence type="predicted"/>
<dbReference type="Pfam" id="PF23726">
    <property type="entry name" value="Beta-prop_RSE1_2nd"/>
    <property type="match status" value="1"/>
</dbReference>
<sequence length="1307" mass="145075">MSFQTSVLENGQWVTRTIGVNTILQPGRQQEPQQTRVPQRPLDCGILTRTLIESPVVNNILPVRLRSSRANDVAFIGDHFVQICELRPHREELEESLHDVIRKNDFGSRIRNAKVFGPVPDVDYSMGGTQEAEDELDSRTLPPQMLVLALENGDVVFLFVEENAYGALEFRWVREESRDRTAAGHPGFRMAIDPESRHLALACPEGLLVVYELESMQKLTEQYAQRQPLQPIAGRHKKSLDVDIIQQMEFLYPQPNAPTHSILLLIIVERNQAKMISYDWTAGDNITEVLDDPNKRPHRLPARHQTPILLIPVTVISAFLIISENSVGSCKGVLEGSPAFESVHIEYSDKTAMHHGLEPPLWTAWTRPYRMHSYTENNDAIYLGREDGVVVLLESDKFNVLSSSLEVGKFDCNISTAFCGVPGRFSDILIIGGESGPGKLLAFPPRYATRDVARLPNWSPSVDLAIVRDPQSVDSKHFARSDRLFAATGRGVHGAITEYRHGLKAIIGAEIDHDLSHRAWFFQFGNIYHILISVANKSDALGLDAKWDNVGYLSEDEAPYDLLSQTIEARQMTSGLIVQVTATSVTLVTPFQHARHPIAEILHADDLTVVAASIGDDVAVLATHARGQYHFHLLSLSELRVSVIASTPVDGSISAVSVDTFKGTNCVLVATWLDGLPSISLHQVKGDWQELVGGPVNINIATATMSHEPSQPVMDPSSSMSSSPIEQITSIVVSGNDIDQPMIVMGTRSGDIVTICPTDDGHVVFAEKFGVSASHVRHSGLPSSALVCTDDKLYLISQPSRKLNRFSERDQVFALDMSNQSSPTIPIASVSAIAHSSGVSDGTVDLVMLGGDTGESKILLTQLLPGRRPLPRSIPVHGTATVVIYSKGLGCLVAAVERDGCTSLVFIDPETGEDLSQPSNKDREWEQNISGLGKKDDKIFSIFEWLFENRGQIWRFFVVGTRGGRLVIVSAEVNNQVPTMDESKPSRKIRYWTRHRVKMDEPITAIVAGNDGLFFCGNDLLHWQRLDLNQKRLIEVETYEIDSPAVALELHGKSLFALSLRHSLEVIEWKLDMDESKGNMELLHCDPITREAVHMITLGDDDTPEQKRQLVMLSDKHGGITGMTVPWGKVNAEFSIIFDGELPSSIRKFRLGHFRPYWQRLDRKTQYGAILNAPTGEDMLGLCIDGSLVHLTLMDLNTTKLLKLIQALAEESELVCPFNQHVDDDIQDEGPAGATYKKHVDGDILQNCLDKRALEKLFDDAERLETFQEFLARVDGGIWTQGFSPEDKSGWFEVGYDILEYFLAPVL</sequence>
<dbReference type="InterPro" id="IPR058543">
    <property type="entry name" value="Beta-prop_RSE1/DDB1/CPSF1_2nd"/>
</dbReference>
<dbReference type="InterPro" id="IPR050358">
    <property type="entry name" value="RSE1/DDB1/CFT1"/>
</dbReference>